<comment type="caution">
    <text evidence="2">The sequence shown here is derived from an EMBL/GenBank/DDBJ whole genome shotgun (WGS) entry which is preliminary data.</text>
</comment>
<reference evidence="2 3" key="1">
    <citation type="journal article" date="2024" name="IMA Fungus">
        <title>IMA Genome - F19 : A genome assembly and annotation guide to empower mycologists, including annotated draft genome sequences of Ceratocystis pirilliformis, Diaporthe australafricana, Fusarium ophioides, Paecilomyces lecythidis, and Sporothrix stenoceras.</title>
        <authorList>
            <person name="Aylward J."/>
            <person name="Wilson A.M."/>
            <person name="Visagie C.M."/>
            <person name="Spraker J."/>
            <person name="Barnes I."/>
            <person name="Buitendag C."/>
            <person name="Ceriani C."/>
            <person name="Del Mar Angel L."/>
            <person name="du Plessis D."/>
            <person name="Fuchs T."/>
            <person name="Gasser K."/>
            <person name="Kramer D."/>
            <person name="Li W."/>
            <person name="Munsamy K."/>
            <person name="Piso A."/>
            <person name="Price J.L."/>
            <person name="Sonnekus B."/>
            <person name="Thomas C."/>
            <person name="van der Nest A."/>
            <person name="van Dijk A."/>
            <person name="van Heerden A."/>
            <person name="van Vuuren N."/>
            <person name="Yilmaz N."/>
            <person name="Duong T.A."/>
            <person name="van der Merwe N.A."/>
            <person name="Wingfield M.J."/>
            <person name="Wingfield B.D."/>
        </authorList>
    </citation>
    <scope>NUCLEOTIDE SEQUENCE [LARGE SCALE GENOMIC DNA]</scope>
    <source>
        <strain evidence="2 3">CMW 18300</strain>
    </source>
</reference>
<sequence>MTVDLEATTHDAKTSTTGSLAELPQFWNHDKVPGSDSEDFKQWILRNPECEKEGGEDQAGHSGMFSMDHQTTREPWEVHGRALDLDALSQNLGEEFTYDLHLSLEFCPKQLPQVKWVNWRWPRYEFDTKLPNVSASFQWIVHDGAVLQQFVIENLGDEPVNFKHRFYRDMWIRDLDYLEPAYHFNDGEEGYTRVPGPNGYGHVCVHALEKDDIADHTDSIPKAAAEAQLPEPGGVQIVYTNKVVEIPLSNDEAHAQAKNETSGGNVKPAEKTDQLPTKPGSVAALITLFVNGKAIKFLDDQELWYEHQVEGNRIDSNGTVPGTLEIVVAYKMILLPGNEVDWRNFLVPAREADVSKILREETQRLWGTRDPKISSLCSLGLSFANQSPEQPDVEVEDMRNVMNEGKETPRDQHNAEKDRTEADVAVNEGDGDAVSSKKVDDGTDVPDGGGNSGSKPTGPSMPSGLVERESSPKSHIEYLAWRHLEHILSVCTVPVLPTALIEDGSTRVETHSSASQRASGKEEPKSEDVFIALTCGDMSGHRIGTSAS</sequence>
<dbReference type="Proteomes" id="UP001583177">
    <property type="component" value="Unassembled WGS sequence"/>
</dbReference>
<name>A0ABR3VYH0_9PEZI</name>
<organism evidence="2 3">
    <name type="scientific">Diaporthe australafricana</name>
    <dbReference type="NCBI Taxonomy" id="127596"/>
    <lineage>
        <taxon>Eukaryota</taxon>
        <taxon>Fungi</taxon>
        <taxon>Dikarya</taxon>
        <taxon>Ascomycota</taxon>
        <taxon>Pezizomycotina</taxon>
        <taxon>Sordariomycetes</taxon>
        <taxon>Sordariomycetidae</taxon>
        <taxon>Diaporthales</taxon>
        <taxon>Diaporthaceae</taxon>
        <taxon>Diaporthe</taxon>
    </lineage>
</organism>
<dbReference type="EMBL" id="JAWRVE010000218">
    <property type="protein sequence ID" value="KAL1848508.1"/>
    <property type="molecule type" value="Genomic_DNA"/>
</dbReference>
<evidence type="ECO:0000313" key="3">
    <source>
        <dbReference type="Proteomes" id="UP001583177"/>
    </source>
</evidence>
<proteinExistence type="predicted"/>
<feature type="compositionally biased region" description="Basic and acidic residues" evidence="1">
    <location>
        <begin position="404"/>
        <end position="422"/>
    </location>
</feature>
<feature type="region of interest" description="Disordered" evidence="1">
    <location>
        <begin position="253"/>
        <end position="277"/>
    </location>
</feature>
<gene>
    <name evidence="2" type="ORF">Daus18300_013609</name>
</gene>
<evidence type="ECO:0000256" key="1">
    <source>
        <dbReference type="SAM" id="MobiDB-lite"/>
    </source>
</evidence>
<feature type="region of interest" description="Disordered" evidence="1">
    <location>
        <begin position="505"/>
        <end position="527"/>
    </location>
</feature>
<keyword evidence="3" id="KW-1185">Reference proteome</keyword>
<feature type="region of interest" description="Disordered" evidence="1">
    <location>
        <begin position="404"/>
        <end position="469"/>
    </location>
</feature>
<evidence type="ECO:0000313" key="2">
    <source>
        <dbReference type="EMBL" id="KAL1848508.1"/>
    </source>
</evidence>
<protein>
    <submittedName>
        <fullName evidence="2">Uncharacterized protein</fullName>
    </submittedName>
</protein>
<accession>A0ABR3VYH0</accession>